<dbReference type="Pfam" id="PF00486">
    <property type="entry name" value="Trans_reg_C"/>
    <property type="match status" value="1"/>
</dbReference>
<evidence type="ECO:0000256" key="3">
    <source>
        <dbReference type="SAM" id="Phobius"/>
    </source>
</evidence>
<keyword evidence="7" id="KW-1185">Reference proteome</keyword>
<dbReference type="Gene3D" id="1.10.10.10">
    <property type="entry name" value="Winged helix-like DNA-binding domain superfamily/Winged helix DNA-binding domain"/>
    <property type="match status" value="1"/>
</dbReference>
<dbReference type="eggNOG" id="COG3710">
    <property type="taxonomic scope" value="Bacteria"/>
</dbReference>
<proteinExistence type="predicted"/>
<keyword evidence="3" id="KW-0472">Membrane</keyword>
<dbReference type="EMBL" id="CQEJ01000015">
    <property type="protein sequence ID" value="CNL34646.1"/>
    <property type="molecule type" value="Genomic_DNA"/>
</dbReference>
<evidence type="ECO:0000313" key="7">
    <source>
        <dbReference type="Proteomes" id="UP000038647"/>
    </source>
</evidence>
<evidence type="ECO:0000313" key="8">
    <source>
        <dbReference type="Proteomes" id="UP000041595"/>
    </source>
</evidence>
<dbReference type="PROSITE" id="PS51755">
    <property type="entry name" value="OMPR_PHOB"/>
    <property type="match status" value="1"/>
</dbReference>
<keyword evidence="3" id="KW-1133">Transmembrane helix</keyword>
<organism evidence="5 8">
    <name type="scientific">Yersinia aldovae</name>
    <dbReference type="NCBI Taxonomy" id="29483"/>
    <lineage>
        <taxon>Bacteria</taxon>
        <taxon>Pseudomonadati</taxon>
        <taxon>Pseudomonadota</taxon>
        <taxon>Gammaproteobacteria</taxon>
        <taxon>Enterobacterales</taxon>
        <taxon>Yersiniaceae</taxon>
        <taxon>Yersinia</taxon>
    </lineage>
</organism>
<reference evidence="6 7" key="2">
    <citation type="submission" date="2015-03" db="EMBL/GenBank/DDBJ databases">
        <authorList>
            <consortium name="Pathogen Informatics"/>
            <person name="Murphy D."/>
        </authorList>
    </citation>
    <scope>NUCLEOTIDE SEQUENCE [LARGE SCALE GENOMIC DNA]</scope>
    <source>
        <strain evidence="6 7">IP08791</strain>
    </source>
</reference>
<dbReference type="STRING" id="1453495.AT01_3709"/>
<feature type="domain" description="OmpR/PhoB-type" evidence="4">
    <location>
        <begin position="1"/>
        <end position="102"/>
    </location>
</feature>
<evidence type="ECO:0000313" key="6">
    <source>
        <dbReference type="EMBL" id="CNL38389.1"/>
    </source>
</evidence>
<dbReference type="InterPro" id="IPR016032">
    <property type="entry name" value="Sig_transdc_resp-reg_C-effctor"/>
</dbReference>
<name>A0A0T9UDJ1_YERAL</name>
<dbReference type="AlphaFoldDB" id="A0A0T9UDJ1"/>
<dbReference type="InterPro" id="IPR001867">
    <property type="entry name" value="OmpR/PhoB-type_DNA-bd"/>
</dbReference>
<dbReference type="CDD" id="cd00383">
    <property type="entry name" value="trans_reg_C"/>
    <property type="match status" value="1"/>
</dbReference>
<evidence type="ECO:0000313" key="5">
    <source>
        <dbReference type="EMBL" id="CNL34646.1"/>
    </source>
</evidence>
<dbReference type="EMBL" id="CQEH01000014">
    <property type="protein sequence ID" value="CNL38389.1"/>
    <property type="molecule type" value="Genomic_DNA"/>
</dbReference>
<evidence type="ECO:0000256" key="1">
    <source>
        <dbReference type="ARBA" id="ARBA00023125"/>
    </source>
</evidence>
<dbReference type="SUPFAM" id="SSF46894">
    <property type="entry name" value="C-terminal effector domain of the bipartite response regulators"/>
    <property type="match status" value="1"/>
</dbReference>
<accession>A0A0T9UDJ1</accession>
<dbReference type="InterPro" id="IPR036388">
    <property type="entry name" value="WH-like_DNA-bd_sf"/>
</dbReference>
<dbReference type="GO" id="GO:0003677">
    <property type="term" value="F:DNA binding"/>
    <property type="evidence" value="ECO:0007669"/>
    <property type="project" value="UniProtKB-UniRule"/>
</dbReference>
<dbReference type="GO" id="GO:0000160">
    <property type="term" value="P:phosphorelay signal transduction system"/>
    <property type="evidence" value="ECO:0007669"/>
    <property type="project" value="InterPro"/>
</dbReference>
<evidence type="ECO:0000259" key="4">
    <source>
        <dbReference type="PROSITE" id="PS51755"/>
    </source>
</evidence>
<keyword evidence="3" id="KW-0812">Transmembrane</keyword>
<dbReference type="Proteomes" id="UP000038647">
    <property type="component" value="Unassembled WGS sequence"/>
</dbReference>
<evidence type="ECO:0000256" key="2">
    <source>
        <dbReference type="PROSITE-ProRule" id="PRU01091"/>
    </source>
</evidence>
<sequence length="253" mass="28876">MKYIINNTVIFVEDDGIYLKDSTEVEVKLSSLSSRILSLLIENKGKPVSRDMIYKLVWEDYGLAPSNTSLNNNISFLRKSLRDCGVDDFIVTIPKIGISIEKSILIDTINNEEVITKKSIKTGVSTVYFYMLLPLLSLFLFIFFLKNHNGEKNSSLNYIGVIDKCNTYTPKKTSINDEIHLKENINKFMSETGLKCSSNNILLVNAQGDSLKNKSKLAEGMNFRNSREFYSICDINNLNIYSCDNYYYLKSLK</sequence>
<feature type="DNA-binding region" description="OmpR/PhoB-type" evidence="2">
    <location>
        <begin position="1"/>
        <end position="102"/>
    </location>
</feature>
<keyword evidence="1 2" id="KW-0238">DNA-binding</keyword>
<dbReference type="SMART" id="SM00862">
    <property type="entry name" value="Trans_reg_C"/>
    <property type="match status" value="1"/>
</dbReference>
<gene>
    <name evidence="5" type="ORF">ERS137965_02788</name>
    <name evidence="6" type="ORF">ERS137966_03085</name>
</gene>
<dbReference type="Proteomes" id="UP000041595">
    <property type="component" value="Unassembled WGS sequence"/>
</dbReference>
<reference evidence="5 8" key="1">
    <citation type="submission" date="2015-03" db="EMBL/GenBank/DDBJ databases">
        <authorList>
            <person name="Murphy D."/>
        </authorList>
    </citation>
    <scope>NUCLEOTIDE SEQUENCE [LARGE SCALE GENOMIC DNA]</scope>
    <source>
        <strain evidence="5 8">IP06005</strain>
    </source>
</reference>
<dbReference type="GO" id="GO:0006355">
    <property type="term" value="P:regulation of DNA-templated transcription"/>
    <property type="evidence" value="ECO:0007669"/>
    <property type="project" value="InterPro"/>
</dbReference>
<dbReference type="OrthoDB" id="6465260at2"/>
<protein>
    <submittedName>
        <fullName evidence="5">Transcriptional regulatory protein, C terminal</fullName>
    </submittedName>
</protein>
<dbReference type="RefSeq" id="WP_049596168.1">
    <property type="nucleotide sequence ID" value="NZ_CQCP01000002.1"/>
</dbReference>
<feature type="transmembrane region" description="Helical" evidence="3">
    <location>
        <begin position="127"/>
        <end position="145"/>
    </location>
</feature>